<evidence type="ECO:0000313" key="1">
    <source>
        <dbReference type="EMBL" id="KPQ42003.1"/>
    </source>
</evidence>
<dbReference type="PATRIC" id="fig|1719120.3.peg.3738"/>
<reference evidence="2" key="3">
    <citation type="submission" date="2017-06" db="EMBL/GenBank/DDBJ databases">
        <authorList>
            <person name="Kim H.J."/>
            <person name="Triplett B.A."/>
        </authorList>
    </citation>
    <scope>NUCLEOTIDE SEQUENCE [LARGE SCALE GENOMIC DNA]</scope>
    <source>
        <strain evidence="2">Mnv1</strain>
    </source>
</reference>
<organism evidence="1 3">
    <name type="scientific">Candidatus Methanoperedens nitratireducens</name>
    <dbReference type="NCBI Taxonomy" id="1392998"/>
    <lineage>
        <taxon>Archaea</taxon>
        <taxon>Methanobacteriati</taxon>
        <taxon>Methanobacteriota</taxon>
        <taxon>Stenosarchaea group</taxon>
        <taxon>Methanomicrobia</taxon>
        <taxon>Methanosarcinales</taxon>
        <taxon>ANME-2 cluster</taxon>
        <taxon>Candidatus Methanoperedentaceae</taxon>
        <taxon>Candidatus Methanoperedens</taxon>
    </lineage>
</organism>
<gene>
    <name evidence="2" type="ORF">MNV_2310001</name>
    <name evidence="1" type="ORF">MPEBLZ_03443</name>
</gene>
<reference evidence="4" key="2">
    <citation type="submission" date="2017-06" db="EMBL/GenBank/DDBJ databases">
        <authorList>
            <person name="Cremers G."/>
        </authorList>
    </citation>
    <scope>NUCLEOTIDE SEQUENCE [LARGE SCALE GENOMIC DNA]</scope>
</reference>
<dbReference type="RefSeq" id="WP_096205744.1">
    <property type="nucleotide sequence ID" value="NZ_FZMP01000148.1"/>
</dbReference>
<proteinExistence type="predicted"/>
<evidence type="ECO:0008006" key="5">
    <source>
        <dbReference type="Google" id="ProtNLM"/>
    </source>
</evidence>
<name>A0A0P8CH29_9EURY</name>
<dbReference type="OrthoDB" id="144539at2157"/>
<evidence type="ECO:0000313" key="4">
    <source>
        <dbReference type="Proteomes" id="UP000218615"/>
    </source>
</evidence>
<keyword evidence="4" id="KW-1185">Reference proteome</keyword>
<evidence type="ECO:0000313" key="2">
    <source>
        <dbReference type="EMBL" id="SNQ61114.1"/>
    </source>
</evidence>
<dbReference type="STRING" id="1392998.ANME2D_03348"/>
<dbReference type="EMBL" id="LKCM01000277">
    <property type="protein sequence ID" value="KPQ42003.1"/>
    <property type="molecule type" value="Genomic_DNA"/>
</dbReference>
<reference evidence="1 3" key="1">
    <citation type="submission" date="2015-09" db="EMBL/GenBank/DDBJ databases">
        <title>A metagenomics-based metabolic model of nitrate-dependent anaerobic oxidation of methane by Methanoperedens-like archaea.</title>
        <authorList>
            <person name="Arshad A."/>
            <person name="Speth D.R."/>
            <person name="De Graaf R.M."/>
            <person name="Op Den Camp H.J."/>
            <person name="Jetten M.S."/>
            <person name="Welte C.U."/>
        </authorList>
    </citation>
    <scope>NUCLEOTIDE SEQUENCE [LARGE SCALE GENOMIC DNA]</scope>
</reference>
<dbReference type="EMBL" id="FZMP01000148">
    <property type="protein sequence ID" value="SNQ61114.1"/>
    <property type="molecule type" value="Genomic_DNA"/>
</dbReference>
<accession>A0A284VPB5</accession>
<dbReference type="Proteomes" id="UP000218615">
    <property type="component" value="Unassembled WGS sequence"/>
</dbReference>
<dbReference type="AlphaFoldDB" id="A0A0P8CH29"/>
<protein>
    <recommendedName>
        <fullName evidence="5">Type II restriction enzyme</fullName>
    </recommendedName>
</protein>
<evidence type="ECO:0000313" key="3">
    <source>
        <dbReference type="Proteomes" id="UP000050360"/>
    </source>
</evidence>
<dbReference type="Proteomes" id="UP000050360">
    <property type="component" value="Unassembled WGS sequence"/>
</dbReference>
<sequence>MTDPEKTQSIIQTYKNDPESVYNTWFINNEARLKAFGAIRRGVEQVIKDIKEDVFPNDFKGSSLEVVLNAITEQKQVFEGAAHPFYWKPKLRIPDIYENDANKILFGQFLESCLKTKEEQIIKEIIKLSHQNIKGLGPSAANILYFIHPTIIPPFNTAIVKGFNILFKDQKKLGSWYGYLEMRDTILQVNDQFKNLLSKDLGAITGLLFEIGMERIVVDDNFQIVNEDGKKRERLIQKRHQDVQIEVEEEHTHTNIQYLLMKIGKSLGYDVVVASNDRAKSYNNESFSFISLPELPELKVGNEVKKTIALIDVIWFEKGTTKFVSAYEVEKSTSIYSGILRLTDLALTLSKSEKVSLYLVAPDQREKEIIAQLKRPALMTQNGIKIAYILFSELCAHCDSICKLGEDHTIMDKVAKSLK</sequence>
<accession>A0A0P8CH29</accession>